<dbReference type="PATRIC" id="fig|381306.5.peg.1070"/>
<dbReference type="AlphaFoldDB" id="A0A0P9EBR9"/>
<comment type="similarity">
    <text evidence="9">Belongs to the class-III pyridoxal-phosphate-dependent aminotransferase family. BioA subfamily.</text>
</comment>
<keyword evidence="9" id="KW-0963">Cytoplasm</keyword>
<dbReference type="PROSITE" id="PS00600">
    <property type="entry name" value="AA_TRANSFER_CLASS_3"/>
    <property type="match status" value="1"/>
</dbReference>
<feature type="binding site" evidence="9">
    <location>
        <position position="310"/>
    </location>
    <ligand>
        <name>substrate</name>
    </ligand>
</feature>
<dbReference type="InterPro" id="IPR005814">
    <property type="entry name" value="Aminotrans_3"/>
</dbReference>
<dbReference type="NCBIfam" id="TIGR00508">
    <property type="entry name" value="bioA"/>
    <property type="match status" value="1"/>
</dbReference>
<organism evidence="10 11">
    <name type="scientific">Thiohalorhabdus denitrificans</name>
    <dbReference type="NCBI Taxonomy" id="381306"/>
    <lineage>
        <taxon>Bacteria</taxon>
        <taxon>Pseudomonadati</taxon>
        <taxon>Pseudomonadota</taxon>
        <taxon>Gammaproteobacteria</taxon>
        <taxon>Thiohalorhabdales</taxon>
        <taxon>Thiohalorhabdaceae</taxon>
        <taxon>Thiohalorhabdus</taxon>
    </lineage>
</organism>
<feature type="binding site" evidence="9">
    <location>
        <position position="247"/>
    </location>
    <ligand>
        <name>pyridoxal 5'-phosphate</name>
        <dbReference type="ChEBI" id="CHEBI:597326"/>
    </ligand>
</feature>
<dbReference type="GO" id="GO:0004015">
    <property type="term" value="F:adenosylmethionine-8-amino-7-oxononanoate transaminase activity"/>
    <property type="evidence" value="ECO:0007669"/>
    <property type="project" value="UniProtKB-UniRule"/>
</dbReference>
<comment type="cofactor">
    <cofactor evidence="1 9">
        <name>pyridoxal 5'-phosphate</name>
        <dbReference type="ChEBI" id="CHEBI:597326"/>
    </cofactor>
</comment>
<feature type="binding site" evidence="9">
    <location>
        <begin position="311"/>
        <end position="312"/>
    </location>
    <ligand>
        <name>pyridoxal 5'-phosphate</name>
        <dbReference type="ChEBI" id="CHEBI:597326"/>
    </ligand>
</feature>
<evidence type="ECO:0000256" key="2">
    <source>
        <dbReference type="ARBA" id="ARBA00005063"/>
    </source>
</evidence>
<evidence type="ECO:0000256" key="8">
    <source>
        <dbReference type="ARBA" id="ARBA00048449"/>
    </source>
</evidence>
<dbReference type="Pfam" id="PF00202">
    <property type="entry name" value="Aminotran_3"/>
    <property type="match status" value="1"/>
</dbReference>
<dbReference type="InterPro" id="IPR005815">
    <property type="entry name" value="BioA"/>
</dbReference>
<dbReference type="EC" id="2.6.1.62" evidence="9"/>
<keyword evidence="6 9" id="KW-0093">Biotin biosynthesis</keyword>
<evidence type="ECO:0000256" key="9">
    <source>
        <dbReference type="HAMAP-Rule" id="MF_00834"/>
    </source>
</evidence>
<name>A0A0P9EBR9_9GAMM</name>
<dbReference type="GO" id="GO:0009102">
    <property type="term" value="P:biotin biosynthetic process"/>
    <property type="evidence" value="ECO:0007669"/>
    <property type="project" value="UniProtKB-UniRule"/>
</dbReference>
<evidence type="ECO:0000313" key="11">
    <source>
        <dbReference type="Proteomes" id="UP000183104"/>
    </source>
</evidence>
<dbReference type="HAMAP" id="MF_00834">
    <property type="entry name" value="BioA"/>
    <property type="match status" value="1"/>
</dbReference>
<keyword evidence="7 9" id="KW-0663">Pyridoxal phosphate</keyword>
<dbReference type="GO" id="GO:0005737">
    <property type="term" value="C:cytoplasm"/>
    <property type="evidence" value="ECO:0007669"/>
    <property type="project" value="UniProtKB-SubCell"/>
</dbReference>
<dbReference type="PANTHER" id="PTHR42684">
    <property type="entry name" value="ADENOSYLMETHIONINE-8-AMINO-7-OXONONANOATE AMINOTRANSFERASE"/>
    <property type="match status" value="1"/>
</dbReference>
<dbReference type="FunFam" id="3.40.640.10:FF:000004">
    <property type="entry name" value="Acetylornithine aminotransferase"/>
    <property type="match status" value="1"/>
</dbReference>
<comment type="pathway">
    <text evidence="2 9">Cofactor biosynthesis; biotin biosynthesis; 7,8-diaminononanoate from 8-amino-7-oxononanoate (SAM route): step 1/1.</text>
</comment>
<feature type="modified residue" description="N6-(pyridoxal phosphate)lysine" evidence="9">
    <location>
        <position position="276"/>
    </location>
</feature>
<dbReference type="Proteomes" id="UP000183104">
    <property type="component" value="Unassembled WGS sequence"/>
</dbReference>
<keyword evidence="4 9" id="KW-0808">Transferase</keyword>
<comment type="function">
    <text evidence="9">Catalyzes the transfer of the alpha-amino group from S-adenosyl-L-methionine (SAM) to 7-keto-8-aminopelargonic acid (KAPA) to form 7,8-diaminopelargonic acid (DAPA). It is the only aminotransferase known to utilize SAM as an amino donor.</text>
</comment>
<dbReference type="RefSeq" id="WP_054966737.1">
    <property type="nucleotide sequence ID" value="NZ_FMUN01000002.1"/>
</dbReference>
<dbReference type="CDD" id="cd00610">
    <property type="entry name" value="OAT_like"/>
    <property type="match status" value="1"/>
</dbReference>
<sequence length="429" mass="46347">MTSNPTHGTERTDWPERSLDHVWYPYAQMRDMAPPVPVAGVEGTRIRLADGRELVDGTSSWWSACHGYRHPHIMEAVHRQLDVLPHVMLGGMTHEPVVRLGERLAAKAPGDLAHTMFTDSGSVAVEVALKMARQYWDNRGETQRDTFIAFENGYHGDTAGCMGVSDTYRDLRPRFTGLAHEHLTVPLPAEEGPCALERVLAEHGDRIAGVIIEPLIQGAGGMLVHSPKVLRRAADLAQAAGTLFIADEIATGFGRTGSLFACEQAGAEPDIMCLSKALTGGTMAMAATMATEQVFAGFHGDDESTALMHGPTFTGNPLAAAAANASLDLFETEPRVAQAAALEAQLTEELVPLGELPGVVDVRIKGAMGAVQVASDRHKDWMRHRFVEHGVWIRPLGDVVYVTPPLTLAAEDLSRLTDAMGRVVREAFA</sequence>
<evidence type="ECO:0000313" key="10">
    <source>
        <dbReference type="EMBL" id="SCX92284.1"/>
    </source>
</evidence>
<dbReference type="PANTHER" id="PTHR42684:SF17">
    <property type="entry name" value="ADENOSYLMETHIONINE-8-AMINO-7-OXONONANOATE AMINOTRANSFERASE"/>
    <property type="match status" value="1"/>
</dbReference>
<dbReference type="OrthoDB" id="9801052at2"/>
<evidence type="ECO:0000256" key="4">
    <source>
        <dbReference type="ARBA" id="ARBA00022679"/>
    </source>
</evidence>
<reference evidence="11" key="1">
    <citation type="submission" date="2016-10" db="EMBL/GenBank/DDBJ databases">
        <authorList>
            <person name="Varghese N."/>
        </authorList>
    </citation>
    <scope>NUCLEOTIDE SEQUENCE [LARGE SCALE GENOMIC DNA]</scope>
    <source>
        <strain evidence="11">HL 19</strain>
    </source>
</reference>
<proteinExistence type="inferred from homology"/>
<feature type="binding site" evidence="9">
    <location>
        <position position="394"/>
    </location>
    <ligand>
        <name>substrate</name>
    </ligand>
</feature>
<dbReference type="SUPFAM" id="SSF53383">
    <property type="entry name" value="PLP-dependent transferases"/>
    <property type="match status" value="1"/>
</dbReference>
<feature type="binding site" evidence="9">
    <location>
        <begin position="121"/>
        <end position="122"/>
    </location>
    <ligand>
        <name>pyridoxal 5'-phosphate</name>
        <dbReference type="ChEBI" id="CHEBI:597326"/>
    </ligand>
</feature>
<dbReference type="STRING" id="381306.AN478_11510"/>
<feature type="binding site" evidence="9">
    <location>
        <position position="154"/>
    </location>
    <ligand>
        <name>substrate</name>
    </ligand>
</feature>
<evidence type="ECO:0000256" key="6">
    <source>
        <dbReference type="ARBA" id="ARBA00022756"/>
    </source>
</evidence>
<feature type="binding site" evidence="9">
    <location>
        <position position="276"/>
    </location>
    <ligand>
        <name>substrate</name>
    </ligand>
</feature>
<keyword evidence="5 9" id="KW-0949">S-adenosyl-L-methionine</keyword>
<comment type="subunit">
    <text evidence="9">Homodimer.</text>
</comment>
<dbReference type="EMBL" id="FMUN01000002">
    <property type="protein sequence ID" value="SCX92284.1"/>
    <property type="molecule type" value="Genomic_DNA"/>
</dbReference>
<dbReference type="InterPro" id="IPR015424">
    <property type="entry name" value="PyrdxlP-dep_Trfase"/>
</dbReference>
<dbReference type="InterPro" id="IPR049704">
    <property type="entry name" value="Aminotrans_3_PPA_site"/>
</dbReference>
<evidence type="ECO:0000256" key="5">
    <source>
        <dbReference type="ARBA" id="ARBA00022691"/>
    </source>
</evidence>
<keyword evidence="3 9" id="KW-0032">Aminotransferase</keyword>
<evidence type="ECO:0000256" key="3">
    <source>
        <dbReference type="ARBA" id="ARBA00022576"/>
    </source>
</evidence>
<keyword evidence="11" id="KW-1185">Reference proteome</keyword>
<dbReference type="UniPathway" id="UPA00078">
    <property type="reaction ID" value="UER00160"/>
</dbReference>
<evidence type="ECO:0000256" key="7">
    <source>
        <dbReference type="ARBA" id="ARBA00022898"/>
    </source>
</evidence>
<comment type="subcellular location">
    <subcellularLocation>
        <location evidence="9">Cytoplasm</location>
    </subcellularLocation>
</comment>
<dbReference type="InterPro" id="IPR015421">
    <property type="entry name" value="PyrdxlP-dep_Trfase_major"/>
</dbReference>
<dbReference type="GO" id="GO:0030170">
    <property type="term" value="F:pyridoxal phosphate binding"/>
    <property type="evidence" value="ECO:0007669"/>
    <property type="project" value="UniProtKB-UniRule"/>
</dbReference>
<feature type="binding site" evidence="9">
    <location>
        <position position="61"/>
    </location>
    <ligand>
        <name>substrate</name>
    </ligand>
</feature>
<protein>
    <recommendedName>
        <fullName evidence="9">Adenosylmethionine-8-amino-7-oxononanoate aminotransferase</fullName>
        <ecNumber evidence="9">2.6.1.62</ecNumber>
    </recommendedName>
    <alternativeName>
        <fullName evidence="9">7,8-diamino-pelargonic acid aminotransferase</fullName>
        <shortName evidence="9">DAPA AT</shortName>
        <shortName evidence="9">DAPA aminotransferase</shortName>
    </alternativeName>
    <alternativeName>
        <fullName evidence="9">7,8-diaminononanoate synthase</fullName>
        <shortName evidence="9">DANS</shortName>
    </alternativeName>
    <alternativeName>
        <fullName evidence="9">Diaminopelargonic acid synthase</fullName>
    </alternativeName>
</protein>
<dbReference type="Gene3D" id="3.40.640.10">
    <property type="entry name" value="Type I PLP-dependent aspartate aminotransferase-like (Major domain)"/>
    <property type="match status" value="1"/>
</dbReference>
<comment type="catalytic activity">
    <reaction evidence="8 9">
        <text>(8S)-8-amino-7-oxononanoate + S-adenosyl-L-methionine = S-adenosyl-4-methylsulfanyl-2-oxobutanoate + (7R,8S)-7,8-diammoniononanoate</text>
        <dbReference type="Rhea" id="RHEA:16861"/>
        <dbReference type="ChEBI" id="CHEBI:16490"/>
        <dbReference type="ChEBI" id="CHEBI:59789"/>
        <dbReference type="ChEBI" id="CHEBI:149468"/>
        <dbReference type="ChEBI" id="CHEBI:149469"/>
        <dbReference type="EC" id="2.6.1.62"/>
    </reaction>
</comment>
<dbReference type="PIRSF" id="PIRSF000521">
    <property type="entry name" value="Transaminase_4ab_Lys_Orn"/>
    <property type="match status" value="1"/>
</dbReference>
<dbReference type="InterPro" id="IPR015422">
    <property type="entry name" value="PyrdxlP-dep_Trfase_small"/>
</dbReference>
<accession>A0A0P9EBR9</accession>
<dbReference type="NCBIfam" id="NF004624">
    <property type="entry name" value="PRK05964.1"/>
    <property type="match status" value="1"/>
</dbReference>
<evidence type="ECO:0000256" key="1">
    <source>
        <dbReference type="ARBA" id="ARBA00001933"/>
    </source>
</evidence>
<gene>
    <name evidence="9" type="primary">bioA</name>
    <name evidence="10" type="ORF">SAMN05661077_0727</name>
</gene>
<dbReference type="Gene3D" id="3.90.1150.10">
    <property type="entry name" value="Aspartate Aminotransferase, domain 1"/>
    <property type="match status" value="1"/>
</dbReference>
<feature type="site" description="Participates in the substrate recognition with KAPA and in a stacking interaction with the adenine ring of SAM" evidence="9">
    <location>
        <position position="26"/>
    </location>
</feature>